<dbReference type="Pfam" id="PF00096">
    <property type="entry name" value="zf-C2H2"/>
    <property type="match status" value="3"/>
</dbReference>
<dbReference type="InParanoid" id="A0A7M7JXC1"/>
<dbReference type="Gene3D" id="3.30.160.60">
    <property type="entry name" value="Classic Zinc Finger"/>
    <property type="match status" value="3"/>
</dbReference>
<dbReference type="PANTHER" id="PTHR23235:SF158">
    <property type="entry name" value="C2H2-TYPE DOMAIN-CONTAINING PROTEIN"/>
    <property type="match status" value="1"/>
</dbReference>
<keyword evidence="2" id="KW-0479">Metal-binding</keyword>
<accession>A0A7M7JXC1</accession>
<dbReference type="GO" id="GO:0008270">
    <property type="term" value="F:zinc ion binding"/>
    <property type="evidence" value="ECO:0007669"/>
    <property type="project" value="UniProtKB-KW"/>
</dbReference>
<dbReference type="InterPro" id="IPR036236">
    <property type="entry name" value="Znf_C2H2_sf"/>
</dbReference>
<evidence type="ECO:0000313" key="14">
    <source>
        <dbReference type="Proteomes" id="UP000594260"/>
    </source>
</evidence>
<organism evidence="13 14">
    <name type="scientific">Varroa destructor</name>
    <name type="common">Honeybee mite</name>
    <dbReference type="NCBI Taxonomy" id="109461"/>
    <lineage>
        <taxon>Eukaryota</taxon>
        <taxon>Metazoa</taxon>
        <taxon>Ecdysozoa</taxon>
        <taxon>Arthropoda</taxon>
        <taxon>Chelicerata</taxon>
        <taxon>Arachnida</taxon>
        <taxon>Acari</taxon>
        <taxon>Parasitiformes</taxon>
        <taxon>Mesostigmata</taxon>
        <taxon>Gamasina</taxon>
        <taxon>Dermanyssoidea</taxon>
        <taxon>Varroidae</taxon>
        <taxon>Varroa</taxon>
    </lineage>
</organism>
<evidence type="ECO:0000256" key="8">
    <source>
        <dbReference type="ARBA" id="ARBA00023163"/>
    </source>
</evidence>
<evidence type="ECO:0000256" key="3">
    <source>
        <dbReference type="ARBA" id="ARBA00022737"/>
    </source>
</evidence>
<feature type="compositionally biased region" description="Polar residues" evidence="11">
    <location>
        <begin position="156"/>
        <end position="177"/>
    </location>
</feature>
<evidence type="ECO:0000256" key="6">
    <source>
        <dbReference type="ARBA" id="ARBA00023015"/>
    </source>
</evidence>
<feature type="domain" description="C2H2-type" evidence="12">
    <location>
        <begin position="397"/>
        <end position="426"/>
    </location>
</feature>
<evidence type="ECO:0000256" key="2">
    <source>
        <dbReference type="ARBA" id="ARBA00022723"/>
    </source>
</evidence>
<dbReference type="SUPFAM" id="SSF57667">
    <property type="entry name" value="beta-beta-alpha zinc fingers"/>
    <property type="match status" value="2"/>
</dbReference>
<dbReference type="Proteomes" id="UP000594260">
    <property type="component" value="Unplaced"/>
</dbReference>
<feature type="domain" description="C2H2-type" evidence="12">
    <location>
        <begin position="427"/>
        <end position="456"/>
    </location>
</feature>
<dbReference type="PANTHER" id="PTHR23235">
    <property type="entry name" value="KRUEPPEL-LIKE TRANSCRIPTION FACTOR"/>
    <property type="match status" value="1"/>
</dbReference>
<dbReference type="GO" id="GO:0000981">
    <property type="term" value="F:DNA-binding transcription factor activity, RNA polymerase II-specific"/>
    <property type="evidence" value="ECO:0007669"/>
    <property type="project" value="TreeGrafter"/>
</dbReference>
<dbReference type="KEGG" id="vde:111249210"/>
<evidence type="ECO:0000256" key="7">
    <source>
        <dbReference type="ARBA" id="ARBA00023125"/>
    </source>
</evidence>
<keyword evidence="14" id="KW-1185">Reference proteome</keyword>
<protein>
    <recommendedName>
        <fullName evidence="12">C2H2-type domain-containing protein</fullName>
    </recommendedName>
</protein>
<dbReference type="OrthoDB" id="4748970at2759"/>
<reference evidence="13" key="1">
    <citation type="submission" date="2021-01" db="UniProtKB">
        <authorList>
            <consortium name="EnsemblMetazoa"/>
        </authorList>
    </citation>
    <scope>IDENTIFICATION</scope>
</reference>
<keyword evidence="5" id="KW-0862">Zinc</keyword>
<evidence type="ECO:0000313" key="13">
    <source>
        <dbReference type="EnsemblMetazoa" id="XP_022658507"/>
    </source>
</evidence>
<evidence type="ECO:0000256" key="11">
    <source>
        <dbReference type="SAM" id="MobiDB-lite"/>
    </source>
</evidence>
<dbReference type="GO" id="GO:0005634">
    <property type="term" value="C:nucleus"/>
    <property type="evidence" value="ECO:0007669"/>
    <property type="project" value="UniProtKB-SubCell"/>
</dbReference>
<dbReference type="RefSeq" id="XP_022658507.1">
    <property type="nucleotide sequence ID" value="XM_022802772.1"/>
</dbReference>
<comment type="subcellular location">
    <subcellularLocation>
        <location evidence="1">Nucleus</location>
    </subcellularLocation>
</comment>
<dbReference type="FunFam" id="3.30.160.60:FF:000736">
    <property type="entry name" value="Zinc finger protein 423"/>
    <property type="match status" value="1"/>
</dbReference>
<sequence length="482" mass="50502">MLATVTAVPSPVQQYRKTGVRPPGDMVDFQDMWQDIESFLLDDVHPDVRVSLAAVNHPQSPHSPHSPQLLVHHGSLGSSGQQHPATMGAATGLAGSVPSTIAPARYDDDASSGAPSSPLPLGHPLASGTPLLSSGSLAVGPTGPGSAGHDRAFRCSDSTGQLSPASSTSSYAPHEGNSSVSLYGESIYPDVKGGPKIIDEQQTLYHPQASYPPQVVPQIPQTPQGYVSSIGSPGGGYYSSSVPVDDFKLYPPTTVGSYNQQSGPPPSGWFVAPGSTQISPPASPETQVAGCVYSTAPENGSQYPRIVTPPSSPHLSADLLVSTSPSVMASPTCAPPASTFCPSLLSPALKRTVTRRAGTGIGRRSSISEGITGMAGSAAGSMGVLGGAGKSKKVTIHTCSHPGCAKTYTKSSHLKAHLRTHTGEKPYMCTWKGCGWKFARSDELTRHYRKHTGDRPFQCRLCERAFSRSDHLSLHMKRHTVV</sequence>
<dbReference type="GeneID" id="111249210"/>
<evidence type="ECO:0000256" key="5">
    <source>
        <dbReference type="ARBA" id="ARBA00022833"/>
    </source>
</evidence>
<evidence type="ECO:0000256" key="4">
    <source>
        <dbReference type="ARBA" id="ARBA00022771"/>
    </source>
</evidence>
<keyword evidence="6" id="KW-0805">Transcription regulation</keyword>
<feature type="region of interest" description="Disordered" evidence="11">
    <location>
        <begin position="72"/>
        <end position="177"/>
    </location>
</feature>
<evidence type="ECO:0000259" key="12">
    <source>
        <dbReference type="PROSITE" id="PS50157"/>
    </source>
</evidence>
<proteinExistence type="predicted"/>
<dbReference type="EnsemblMetazoa" id="XM_022802772">
    <property type="protein sequence ID" value="XP_022658507"/>
    <property type="gene ID" value="LOC111249210"/>
</dbReference>
<keyword evidence="9" id="KW-0539">Nucleus</keyword>
<feature type="domain" description="C2H2-type" evidence="12">
    <location>
        <begin position="457"/>
        <end position="482"/>
    </location>
</feature>
<dbReference type="InterPro" id="IPR013087">
    <property type="entry name" value="Znf_C2H2_type"/>
</dbReference>
<evidence type="ECO:0000256" key="1">
    <source>
        <dbReference type="ARBA" id="ARBA00004123"/>
    </source>
</evidence>
<dbReference type="FunFam" id="3.30.160.60:FF:002639">
    <property type="entry name" value="Kruppel-Like Factor (Zinc finger protein)"/>
    <property type="match status" value="1"/>
</dbReference>
<dbReference type="GO" id="GO:0000978">
    <property type="term" value="F:RNA polymerase II cis-regulatory region sequence-specific DNA binding"/>
    <property type="evidence" value="ECO:0007669"/>
    <property type="project" value="TreeGrafter"/>
</dbReference>
<dbReference type="PROSITE" id="PS00028">
    <property type="entry name" value="ZINC_FINGER_C2H2_1"/>
    <property type="match status" value="3"/>
</dbReference>
<dbReference type="SMART" id="SM00355">
    <property type="entry name" value="ZnF_C2H2"/>
    <property type="match status" value="3"/>
</dbReference>
<feature type="compositionally biased region" description="Low complexity" evidence="11">
    <location>
        <begin position="111"/>
        <end position="128"/>
    </location>
</feature>
<keyword evidence="8" id="KW-0804">Transcription</keyword>
<evidence type="ECO:0000256" key="10">
    <source>
        <dbReference type="PROSITE-ProRule" id="PRU00042"/>
    </source>
</evidence>
<keyword evidence="7" id="KW-0238">DNA-binding</keyword>
<keyword evidence="4 10" id="KW-0863">Zinc-finger</keyword>
<dbReference type="AlphaFoldDB" id="A0A7M7JXC1"/>
<evidence type="ECO:0000256" key="9">
    <source>
        <dbReference type="ARBA" id="ARBA00023242"/>
    </source>
</evidence>
<dbReference type="FunFam" id="3.30.160.60:FF:000018">
    <property type="entry name" value="Krueppel-like factor 15"/>
    <property type="match status" value="1"/>
</dbReference>
<name>A0A7M7JXC1_VARDE</name>
<dbReference type="PROSITE" id="PS50157">
    <property type="entry name" value="ZINC_FINGER_C2H2_2"/>
    <property type="match status" value="3"/>
</dbReference>
<keyword evidence="3" id="KW-0677">Repeat</keyword>